<keyword evidence="1" id="KW-0812">Transmembrane</keyword>
<accession>A0A4S8LQL9</accession>
<dbReference type="Pfam" id="PF20152">
    <property type="entry name" value="DUF6534"/>
    <property type="match status" value="1"/>
</dbReference>
<reference evidence="3 4" key="1">
    <citation type="journal article" date="2019" name="Nat. Ecol. Evol.">
        <title>Megaphylogeny resolves global patterns of mushroom evolution.</title>
        <authorList>
            <person name="Varga T."/>
            <person name="Krizsan K."/>
            <person name="Foldi C."/>
            <person name="Dima B."/>
            <person name="Sanchez-Garcia M."/>
            <person name="Sanchez-Ramirez S."/>
            <person name="Szollosi G.J."/>
            <person name="Szarkandi J.G."/>
            <person name="Papp V."/>
            <person name="Albert L."/>
            <person name="Andreopoulos W."/>
            <person name="Angelini C."/>
            <person name="Antonin V."/>
            <person name="Barry K.W."/>
            <person name="Bougher N.L."/>
            <person name="Buchanan P."/>
            <person name="Buyck B."/>
            <person name="Bense V."/>
            <person name="Catcheside P."/>
            <person name="Chovatia M."/>
            <person name="Cooper J."/>
            <person name="Damon W."/>
            <person name="Desjardin D."/>
            <person name="Finy P."/>
            <person name="Geml J."/>
            <person name="Haridas S."/>
            <person name="Hughes K."/>
            <person name="Justo A."/>
            <person name="Karasinski D."/>
            <person name="Kautmanova I."/>
            <person name="Kiss B."/>
            <person name="Kocsube S."/>
            <person name="Kotiranta H."/>
            <person name="LaButti K.M."/>
            <person name="Lechner B.E."/>
            <person name="Liimatainen K."/>
            <person name="Lipzen A."/>
            <person name="Lukacs Z."/>
            <person name="Mihaltcheva S."/>
            <person name="Morgado L.N."/>
            <person name="Niskanen T."/>
            <person name="Noordeloos M.E."/>
            <person name="Ohm R.A."/>
            <person name="Ortiz-Santana B."/>
            <person name="Ovrebo C."/>
            <person name="Racz N."/>
            <person name="Riley R."/>
            <person name="Savchenko A."/>
            <person name="Shiryaev A."/>
            <person name="Soop K."/>
            <person name="Spirin V."/>
            <person name="Szebenyi C."/>
            <person name="Tomsovsky M."/>
            <person name="Tulloss R.E."/>
            <person name="Uehling J."/>
            <person name="Grigoriev I.V."/>
            <person name="Vagvolgyi C."/>
            <person name="Papp T."/>
            <person name="Martin F.M."/>
            <person name="Miettinen O."/>
            <person name="Hibbett D.S."/>
            <person name="Nagy L.G."/>
        </authorList>
    </citation>
    <scope>NUCLEOTIDE SEQUENCE [LARGE SCALE GENOMIC DNA]</scope>
    <source>
        <strain evidence="3 4">CBS 962.96</strain>
    </source>
</reference>
<gene>
    <name evidence="3" type="ORF">K435DRAFT_226165</name>
</gene>
<organism evidence="3 4">
    <name type="scientific">Dendrothele bispora (strain CBS 962.96)</name>
    <dbReference type="NCBI Taxonomy" id="1314807"/>
    <lineage>
        <taxon>Eukaryota</taxon>
        <taxon>Fungi</taxon>
        <taxon>Dikarya</taxon>
        <taxon>Basidiomycota</taxon>
        <taxon>Agaricomycotina</taxon>
        <taxon>Agaricomycetes</taxon>
        <taxon>Agaricomycetidae</taxon>
        <taxon>Agaricales</taxon>
        <taxon>Agaricales incertae sedis</taxon>
        <taxon>Dendrothele</taxon>
    </lineage>
</organism>
<protein>
    <recommendedName>
        <fullName evidence="2">DUF6534 domain-containing protein</fullName>
    </recommendedName>
</protein>
<proteinExistence type="predicted"/>
<keyword evidence="1" id="KW-1133">Transmembrane helix</keyword>
<dbReference type="EMBL" id="ML179300">
    <property type="protein sequence ID" value="THU91687.1"/>
    <property type="molecule type" value="Genomic_DNA"/>
</dbReference>
<sequence length="305" mass="34109">MKIKKRVSIIGSWISGLLFVYEANEIAIYFKRYQNDSRVQRLWVASLLFVDFTCVVMLYVWVYMDIQDHFEGTSDSTSLVLQILRVVTSILMSVTMILVQMFLIRLCWSLCRRWYIIVVPIFLSLLGTGAAVVGAVEIVTNWNSETPSNIALVASGVADVLIAATLFITLKPMVRNSMKKSTKEKVKKLMVQLVSTGSLTTAFHFTIVVMHVTNTNGHVPHGIALFLGRIYAISMMLNLNGRRWETHDHDTTVVSSSELRYLTTINTNLTTEGTAASSGQTNVPSLDDRVCHIHNMHTAGSRATC</sequence>
<evidence type="ECO:0000256" key="1">
    <source>
        <dbReference type="SAM" id="Phobius"/>
    </source>
</evidence>
<feature type="transmembrane region" description="Helical" evidence="1">
    <location>
        <begin position="42"/>
        <end position="63"/>
    </location>
</feature>
<feature type="domain" description="DUF6534" evidence="2">
    <location>
        <begin position="157"/>
        <end position="243"/>
    </location>
</feature>
<feature type="transmembrane region" description="Helical" evidence="1">
    <location>
        <begin position="191"/>
        <end position="213"/>
    </location>
</feature>
<dbReference type="OrthoDB" id="3203775at2759"/>
<feature type="transmembrane region" description="Helical" evidence="1">
    <location>
        <begin position="150"/>
        <end position="170"/>
    </location>
</feature>
<feature type="transmembrane region" description="Helical" evidence="1">
    <location>
        <begin position="219"/>
        <end position="239"/>
    </location>
</feature>
<keyword evidence="1" id="KW-0472">Membrane</keyword>
<name>A0A4S8LQL9_DENBC</name>
<evidence type="ECO:0000313" key="3">
    <source>
        <dbReference type="EMBL" id="THU91687.1"/>
    </source>
</evidence>
<feature type="transmembrane region" description="Helical" evidence="1">
    <location>
        <begin position="83"/>
        <end position="103"/>
    </location>
</feature>
<dbReference type="AlphaFoldDB" id="A0A4S8LQL9"/>
<evidence type="ECO:0000313" key="4">
    <source>
        <dbReference type="Proteomes" id="UP000297245"/>
    </source>
</evidence>
<dbReference type="InterPro" id="IPR045339">
    <property type="entry name" value="DUF6534"/>
</dbReference>
<evidence type="ECO:0000259" key="2">
    <source>
        <dbReference type="Pfam" id="PF20152"/>
    </source>
</evidence>
<dbReference type="Proteomes" id="UP000297245">
    <property type="component" value="Unassembled WGS sequence"/>
</dbReference>
<keyword evidence="4" id="KW-1185">Reference proteome</keyword>
<feature type="transmembrane region" description="Helical" evidence="1">
    <location>
        <begin position="115"/>
        <end position="138"/>
    </location>
</feature>